<dbReference type="InterPro" id="IPR036291">
    <property type="entry name" value="NAD(P)-bd_dom_sf"/>
</dbReference>
<accession>A0ABP0E5U3</accession>
<dbReference type="PANTHER" id="PTHR10366:SF564">
    <property type="entry name" value="STEROL-4-ALPHA-CARBOXYLATE 3-DEHYDROGENASE, DECARBOXYLATING"/>
    <property type="match status" value="1"/>
</dbReference>
<dbReference type="PANTHER" id="PTHR10366">
    <property type="entry name" value="NAD DEPENDENT EPIMERASE/DEHYDRATASE"/>
    <property type="match status" value="1"/>
</dbReference>
<feature type="domain" description="NAD-dependent epimerase/dehydratase" evidence="3">
    <location>
        <begin position="4"/>
        <end position="255"/>
    </location>
</feature>
<dbReference type="InterPro" id="IPR018247">
    <property type="entry name" value="EF_Hand_1_Ca_BS"/>
</dbReference>
<dbReference type="Pfam" id="PF01370">
    <property type="entry name" value="Epimerase"/>
    <property type="match status" value="1"/>
</dbReference>
<organism evidence="4 5">
    <name type="scientific">[Candida] anglica</name>
    <dbReference type="NCBI Taxonomy" id="148631"/>
    <lineage>
        <taxon>Eukaryota</taxon>
        <taxon>Fungi</taxon>
        <taxon>Dikarya</taxon>
        <taxon>Ascomycota</taxon>
        <taxon>Saccharomycotina</taxon>
        <taxon>Pichiomycetes</taxon>
        <taxon>Debaryomycetaceae</taxon>
        <taxon>Kurtzmaniella</taxon>
    </lineage>
</organism>
<evidence type="ECO:0000313" key="5">
    <source>
        <dbReference type="Proteomes" id="UP001497600"/>
    </source>
</evidence>
<keyword evidence="5" id="KW-1185">Reference proteome</keyword>
<dbReference type="InterPro" id="IPR001509">
    <property type="entry name" value="Epimerase_deHydtase"/>
</dbReference>
<dbReference type="EMBL" id="OZ004253">
    <property type="protein sequence ID" value="CAK7892258.1"/>
    <property type="molecule type" value="Genomic_DNA"/>
</dbReference>
<sequence>MVSVFVTGASGFIAQHIVKLLVEKKYKVVGTVRSAAKGEKLQESLGADNFQYEIVPDIQVEGAFDEAIKNHPEVTVAMHTASPFTYDITDPEKDLILPALEGTRQALTSIKKYGPQITRVVVTSSDAAVYSAEDEQKKGLYFDESSWNNISREEAIKDPVSAYYGAKAFAEKLSWEIAKETGVNFTLSTVNPVYVFGPQAFISEVKEQLNVSNELIHHLIKVGPEGKFDNDKGGFIDVRDVALAHVAAFEREDTKNKRLFMTNGHFSTQAMLDIINKNFDELKGKIPVGTPGSGPEDISTLATVNNEKTKALLGFEFRSLDTIVIDTVKQILDVRKSKI</sequence>
<dbReference type="SUPFAM" id="SSF51735">
    <property type="entry name" value="NAD(P)-binding Rossmann-fold domains"/>
    <property type="match status" value="1"/>
</dbReference>
<evidence type="ECO:0000313" key="4">
    <source>
        <dbReference type="EMBL" id="CAK7892258.1"/>
    </source>
</evidence>
<gene>
    <name evidence="4" type="primary">GRP2</name>
    <name evidence="4" type="ORF">CAAN4_A02146</name>
</gene>
<evidence type="ECO:0000256" key="2">
    <source>
        <dbReference type="ARBA" id="ARBA00023445"/>
    </source>
</evidence>
<protein>
    <submittedName>
        <fullName evidence="4">NADPH-dependent methylglyoxal reductase Grp2p</fullName>
    </submittedName>
</protein>
<comment type="similarity">
    <text evidence="2">Belongs to the NAD(P)-dependent epimerase/dehydratase family. Dihydroflavonol-4-reductase subfamily.</text>
</comment>
<evidence type="ECO:0000256" key="1">
    <source>
        <dbReference type="ARBA" id="ARBA00023002"/>
    </source>
</evidence>
<dbReference type="Gene3D" id="3.40.50.720">
    <property type="entry name" value="NAD(P)-binding Rossmann-like Domain"/>
    <property type="match status" value="1"/>
</dbReference>
<dbReference type="InterPro" id="IPR050425">
    <property type="entry name" value="NAD(P)_dehydrat-like"/>
</dbReference>
<proteinExistence type="inferred from homology"/>
<name>A0ABP0E5U3_9ASCO</name>
<dbReference type="Proteomes" id="UP001497600">
    <property type="component" value="Chromosome A"/>
</dbReference>
<keyword evidence="1" id="KW-0560">Oxidoreductase</keyword>
<reference evidence="4 5" key="1">
    <citation type="submission" date="2024-01" db="EMBL/GenBank/DDBJ databases">
        <authorList>
            <consortium name="Genoscope - CEA"/>
            <person name="William W."/>
        </authorList>
    </citation>
    <scope>NUCLEOTIDE SEQUENCE [LARGE SCALE GENOMIC DNA]</scope>
    <source>
        <strain evidence="4 5">29B2s-10</strain>
    </source>
</reference>
<evidence type="ECO:0000259" key="3">
    <source>
        <dbReference type="Pfam" id="PF01370"/>
    </source>
</evidence>
<dbReference type="CDD" id="cd05227">
    <property type="entry name" value="AR_SDR_e"/>
    <property type="match status" value="1"/>
</dbReference>
<dbReference type="PROSITE" id="PS00018">
    <property type="entry name" value="EF_HAND_1"/>
    <property type="match status" value="1"/>
</dbReference>